<evidence type="ECO:0000313" key="9">
    <source>
        <dbReference type="Proteomes" id="UP000229730"/>
    </source>
</evidence>
<gene>
    <name evidence="8" type="ORF">CRD36_03330</name>
</gene>
<evidence type="ECO:0000256" key="5">
    <source>
        <dbReference type="ARBA" id="ARBA00022989"/>
    </source>
</evidence>
<dbReference type="InParanoid" id="A0A2G4YTS8"/>
<keyword evidence="4 7" id="KW-0812">Transmembrane</keyword>
<feature type="transmembrane region" description="Helical" evidence="7">
    <location>
        <begin position="96"/>
        <end position="120"/>
    </location>
</feature>
<dbReference type="GO" id="GO:0005886">
    <property type="term" value="C:plasma membrane"/>
    <property type="evidence" value="ECO:0007669"/>
    <property type="project" value="UniProtKB-SubCell"/>
</dbReference>
<evidence type="ECO:0000256" key="1">
    <source>
        <dbReference type="ARBA" id="ARBA00004651"/>
    </source>
</evidence>
<accession>A0A2G4YTS8</accession>
<sequence length="135" mass="14437">MTKLTSYSAPVGRVFISLIFLLSGISKISAYEGTQGYMEAMGIPGALLPLTILFEVVVSLAVIIGWQTRLAALALAGFSIVTAFLFHGNLGDQIQFIMFMKNIAMAGGFLFLVANGAGVWSVDQWIANRSTAQEA</sequence>
<dbReference type="Pfam" id="PF07681">
    <property type="entry name" value="DoxX"/>
    <property type="match status" value="1"/>
</dbReference>
<keyword evidence="3" id="KW-1003">Cell membrane</keyword>
<dbReference type="OrthoDB" id="9810206at2"/>
<dbReference type="PANTHER" id="PTHR33452">
    <property type="entry name" value="OXIDOREDUCTASE CATD-RELATED"/>
    <property type="match status" value="1"/>
</dbReference>
<evidence type="ECO:0000313" key="8">
    <source>
        <dbReference type="EMBL" id="PHZ85728.1"/>
    </source>
</evidence>
<keyword evidence="5 7" id="KW-1133">Transmembrane helix</keyword>
<dbReference type="RefSeq" id="WP_099471313.1">
    <property type="nucleotide sequence ID" value="NZ_CAXBMK010000004.1"/>
</dbReference>
<feature type="transmembrane region" description="Helical" evidence="7">
    <location>
        <begin position="40"/>
        <end position="63"/>
    </location>
</feature>
<keyword evidence="6 7" id="KW-0472">Membrane</keyword>
<evidence type="ECO:0008006" key="10">
    <source>
        <dbReference type="Google" id="ProtNLM"/>
    </source>
</evidence>
<dbReference type="InterPro" id="IPR051907">
    <property type="entry name" value="DoxX-like_oxidoreductase"/>
</dbReference>
<comment type="similarity">
    <text evidence="2">Belongs to the DoxX family.</text>
</comment>
<dbReference type="Proteomes" id="UP000229730">
    <property type="component" value="Unassembled WGS sequence"/>
</dbReference>
<evidence type="ECO:0000256" key="4">
    <source>
        <dbReference type="ARBA" id="ARBA00022692"/>
    </source>
</evidence>
<evidence type="ECO:0000256" key="7">
    <source>
        <dbReference type="SAM" id="Phobius"/>
    </source>
</evidence>
<name>A0A2G4YTS8_9PROT</name>
<feature type="transmembrane region" description="Helical" evidence="7">
    <location>
        <begin position="70"/>
        <end position="90"/>
    </location>
</feature>
<dbReference type="EMBL" id="PDEM01000009">
    <property type="protein sequence ID" value="PHZ85728.1"/>
    <property type="molecule type" value="Genomic_DNA"/>
</dbReference>
<reference evidence="8 9" key="1">
    <citation type="submission" date="2017-10" db="EMBL/GenBank/DDBJ databases">
        <title>Frigbacter circumglobatus gen. nov. sp. nov., isolated from sediment cultured in situ.</title>
        <authorList>
            <person name="Zhao Z."/>
        </authorList>
    </citation>
    <scope>NUCLEOTIDE SEQUENCE [LARGE SCALE GENOMIC DNA]</scope>
    <source>
        <strain evidence="8 9">ZYL</strain>
    </source>
</reference>
<evidence type="ECO:0000256" key="2">
    <source>
        <dbReference type="ARBA" id="ARBA00006679"/>
    </source>
</evidence>
<comment type="subcellular location">
    <subcellularLocation>
        <location evidence="1">Cell membrane</location>
        <topology evidence="1">Multi-pass membrane protein</topology>
    </subcellularLocation>
</comment>
<evidence type="ECO:0000256" key="3">
    <source>
        <dbReference type="ARBA" id="ARBA00022475"/>
    </source>
</evidence>
<dbReference type="PANTHER" id="PTHR33452:SF1">
    <property type="entry name" value="INNER MEMBRANE PROTEIN YPHA-RELATED"/>
    <property type="match status" value="1"/>
</dbReference>
<dbReference type="InterPro" id="IPR032808">
    <property type="entry name" value="DoxX"/>
</dbReference>
<evidence type="ECO:0000256" key="6">
    <source>
        <dbReference type="ARBA" id="ARBA00023136"/>
    </source>
</evidence>
<dbReference type="FunCoup" id="A0A2G4YTS8">
    <property type="interactions" value="136"/>
</dbReference>
<comment type="caution">
    <text evidence="8">The sequence shown here is derived from an EMBL/GenBank/DDBJ whole genome shotgun (WGS) entry which is preliminary data.</text>
</comment>
<organism evidence="8 9">
    <name type="scientific">Paremcibacter congregatus</name>
    <dbReference type="NCBI Taxonomy" id="2043170"/>
    <lineage>
        <taxon>Bacteria</taxon>
        <taxon>Pseudomonadati</taxon>
        <taxon>Pseudomonadota</taxon>
        <taxon>Alphaproteobacteria</taxon>
        <taxon>Emcibacterales</taxon>
        <taxon>Emcibacteraceae</taxon>
        <taxon>Paremcibacter</taxon>
    </lineage>
</organism>
<protein>
    <recommendedName>
        <fullName evidence="10">DoxX family protein</fullName>
    </recommendedName>
</protein>
<dbReference type="AlphaFoldDB" id="A0A2G4YTS8"/>
<keyword evidence="9" id="KW-1185">Reference proteome</keyword>
<proteinExistence type="inferred from homology"/>